<protein>
    <submittedName>
        <fullName evidence="1">Uncharacterized protein</fullName>
    </submittedName>
</protein>
<gene>
    <name evidence="1" type="ORF">EZE20_13380</name>
</gene>
<comment type="caution">
    <text evidence="1">The sequence shown here is derived from an EMBL/GenBank/DDBJ whole genome shotgun (WGS) entry which is preliminary data.</text>
</comment>
<proteinExistence type="predicted"/>
<dbReference type="EMBL" id="SMJU01000007">
    <property type="protein sequence ID" value="TDB64654.1"/>
    <property type="molecule type" value="Genomic_DNA"/>
</dbReference>
<organism evidence="1 2">
    <name type="scientific">Arundinibacter roseus</name>
    <dbReference type="NCBI Taxonomy" id="2070510"/>
    <lineage>
        <taxon>Bacteria</taxon>
        <taxon>Pseudomonadati</taxon>
        <taxon>Bacteroidota</taxon>
        <taxon>Cytophagia</taxon>
        <taxon>Cytophagales</taxon>
        <taxon>Spirosomataceae</taxon>
        <taxon>Arundinibacter</taxon>
    </lineage>
</organism>
<evidence type="ECO:0000313" key="1">
    <source>
        <dbReference type="EMBL" id="TDB64654.1"/>
    </source>
</evidence>
<sequence>MKVTVVSKPNNGLPRWMRLINPISANDPILILKGHYPQFIFEISGKPVSDTSMAFAYKEIELFITVRKDVDQFGDPPKSCLKEMCNWYCKSNYKPTFRQLCQ</sequence>
<name>A0A4R4K9X2_9BACT</name>
<dbReference type="Proteomes" id="UP000295706">
    <property type="component" value="Unassembled WGS sequence"/>
</dbReference>
<dbReference type="RefSeq" id="WP_132118414.1">
    <property type="nucleotide sequence ID" value="NZ_SMJU01000007.1"/>
</dbReference>
<evidence type="ECO:0000313" key="2">
    <source>
        <dbReference type="Proteomes" id="UP000295706"/>
    </source>
</evidence>
<reference evidence="1 2" key="1">
    <citation type="submission" date="2019-02" db="EMBL/GenBank/DDBJ databases">
        <title>Arundinibacter roseus gen. nov., sp. nov., a new member of the family Cytophagaceae.</title>
        <authorList>
            <person name="Szuroczki S."/>
            <person name="Khayer B."/>
            <person name="Sproer C."/>
            <person name="Toumi M."/>
            <person name="Szabo A."/>
            <person name="Felfoldi T."/>
            <person name="Schumann P."/>
            <person name="Toth E."/>
        </authorList>
    </citation>
    <scope>NUCLEOTIDE SEQUENCE [LARGE SCALE GENOMIC DNA]</scope>
    <source>
        <strain evidence="1 2">DMA-k-7a</strain>
    </source>
</reference>
<accession>A0A4R4K9X2</accession>
<dbReference type="AlphaFoldDB" id="A0A4R4K9X2"/>
<keyword evidence="2" id="KW-1185">Reference proteome</keyword>